<feature type="transmembrane region" description="Helical" evidence="1">
    <location>
        <begin position="51"/>
        <end position="72"/>
    </location>
</feature>
<dbReference type="AlphaFoldDB" id="A0A914R5U6"/>
<dbReference type="Proteomes" id="UP000887564">
    <property type="component" value="Unplaced"/>
</dbReference>
<evidence type="ECO:0000313" key="2">
    <source>
        <dbReference type="Proteomes" id="UP000887564"/>
    </source>
</evidence>
<keyword evidence="2" id="KW-1185">Reference proteome</keyword>
<evidence type="ECO:0000313" key="3">
    <source>
        <dbReference type="WBParaSite" id="PEQ_0000198901-mRNA-1"/>
    </source>
</evidence>
<sequence length="119" mass="13472">MGGVGSMGSILIFVSFSSFSFSNCLYDFSIQTWESCSKKTDNGNRWHRKRISAISAHLRFAFSGFSGLATIIYSGCREFLDNGMCWVSPSEFFWIEWIIMGPCLFALCVCFKSQLELLN</sequence>
<accession>A0A914R5U6</accession>
<reference evidence="3" key="1">
    <citation type="submission" date="2022-11" db="UniProtKB">
        <authorList>
            <consortium name="WormBaseParasite"/>
        </authorList>
    </citation>
    <scope>IDENTIFICATION</scope>
</reference>
<feature type="transmembrane region" description="Helical" evidence="1">
    <location>
        <begin position="92"/>
        <end position="111"/>
    </location>
</feature>
<dbReference type="WBParaSite" id="PEQ_0000198901-mRNA-1">
    <property type="protein sequence ID" value="PEQ_0000198901-mRNA-1"/>
    <property type="gene ID" value="PEQ_0000198901"/>
</dbReference>
<organism evidence="2 3">
    <name type="scientific">Parascaris equorum</name>
    <name type="common">Equine roundworm</name>
    <dbReference type="NCBI Taxonomy" id="6256"/>
    <lineage>
        <taxon>Eukaryota</taxon>
        <taxon>Metazoa</taxon>
        <taxon>Ecdysozoa</taxon>
        <taxon>Nematoda</taxon>
        <taxon>Chromadorea</taxon>
        <taxon>Rhabditida</taxon>
        <taxon>Spirurina</taxon>
        <taxon>Ascaridomorpha</taxon>
        <taxon>Ascaridoidea</taxon>
        <taxon>Ascarididae</taxon>
        <taxon>Parascaris</taxon>
    </lineage>
</organism>
<name>A0A914R5U6_PAREQ</name>
<keyword evidence="1" id="KW-0812">Transmembrane</keyword>
<proteinExistence type="predicted"/>
<protein>
    <submittedName>
        <fullName evidence="3">Uncharacterized protein</fullName>
    </submittedName>
</protein>
<keyword evidence="1" id="KW-1133">Transmembrane helix</keyword>
<feature type="transmembrane region" description="Helical" evidence="1">
    <location>
        <begin position="6"/>
        <end position="30"/>
    </location>
</feature>
<evidence type="ECO:0000256" key="1">
    <source>
        <dbReference type="SAM" id="Phobius"/>
    </source>
</evidence>
<keyword evidence="1" id="KW-0472">Membrane</keyword>